<dbReference type="GO" id="GO:0009326">
    <property type="term" value="C:formate dehydrogenase complex"/>
    <property type="evidence" value="ECO:0007669"/>
    <property type="project" value="TreeGrafter"/>
</dbReference>
<dbReference type="InterPro" id="IPR051817">
    <property type="entry name" value="FDH_cytochrome_b556_subunit"/>
</dbReference>
<dbReference type="GO" id="GO:0005886">
    <property type="term" value="C:plasma membrane"/>
    <property type="evidence" value="ECO:0007669"/>
    <property type="project" value="UniProtKB-SubCell"/>
</dbReference>
<dbReference type="OrthoDB" id="1808646at2"/>
<protein>
    <submittedName>
        <fullName evidence="8">Formate dehydrogenase-N subunit gamma</fullName>
    </submittedName>
</protein>
<evidence type="ECO:0000313" key="8">
    <source>
        <dbReference type="EMBL" id="CUN61191.1"/>
    </source>
</evidence>
<dbReference type="RefSeq" id="WP_036378330.1">
    <property type="nucleotide sequence ID" value="NZ_CABIWZ010000004.1"/>
</dbReference>
<dbReference type="GO" id="GO:0009055">
    <property type="term" value="F:electron transfer activity"/>
    <property type="evidence" value="ECO:0007669"/>
    <property type="project" value="InterPro"/>
</dbReference>
<comment type="subcellular location">
    <subcellularLocation>
        <location evidence="1">Cell membrane</location>
        <topology evidence="1">Multi-pass membrane protein</topology>
    </subcellularLocation>
</comment>
<dbReference type="Proteomes" id="UP000095546">
    <property type="component" value="Unassembled WGS sequence"/>
</dbReference>
<dbReference type="Pfam" id="PF01292">
    <property type="entry name" value="Ni_hydr_CYTB"/>
    <property type="match status" value="1"/>
</dbReference>
<feature type="domain" description="Cytochrome b561 bacterial/Ni-hydrogenase" evidence="7">
    <location>
        <begin position="10"/>
        <end position="182"/>
    </location>
</feature>
<dbReference type="GO" id="GO:0022904">
    <property type="term" value="P:respiratory electron transport chain"/>
    <property type="evidence" value="ECO:0007669"/>
    <property type="project" value="InterPro"/>
</dbReference>
<dbReference type="AlphaFoldDB" id="A0A173YAG3"/>
<dbReference type="EMBL" id="CYYU01000004">
    <property type="protein sequence ID" value="CUN61191.1"/>
    <property type="molecule type" value="Genomic_DNA"/>
</dbReference>
<dbReference type="GO" id="GO:0015944">
    <property type="term" value="P:formate oxidation"/>
    <property type="evidence" value="ECO:0007669"/>
    <property type="project" value="TreeGrafter"/>
</dbReference>
<dbReference type="eggNOG" id="COG2864">
    <property type="taxonomic scope" value="Bacteria"/>
</dbReference>
<keyword evidence="9" id="KW-1185">Reference proteome</keyword>
<dbReference type="PANTHER" id="PTHR30074">
    <property type="entry name" value="FORMATE DEHYDROGENASE, NITRATE-INDUCIBLE, CYTOCHROME B556 FDN SUBUNIT"/>
    <property type="match status" value="1"/>
</dbReference>
<name>A0A173YAG3_9FIRM</name>
<keyword evidence="3 6" id="KW-0812">Transmembrane</keyword>
<dbReference type="PANTHER" id="PTHR30074:SF6">
    <property type="entry name" value="FORMATE DEHYDROGENASE GAMMA SUBUNIT"/>
    <property type="match status" value="1"/>
</dbReference>
<dbReference type="GO" id="GO:0009061">
    <property type="term" value="P:anaerobic respiration"/>
    <property type="evidence" value="ECO:0007669"/>
    <property type="project" value="TreeGrafter"/>
</dbReference>
<evidence type="ECO:0000256" key="5">
    <source>
        <dbReference type="ARBA" id="ARBA00023136"/>
    </source>
</evidence>
<feature type="transmembrane region" description="Helical" evidence="6">
    <location>
        <begin position="57"/>
        <end position="76"/>
    </location>
</feature>
<dbReference type="InterPro" id="IPR016174">
    <property type="entry name" value="Di-haem_cyt_TM"/>
</dbReference>
<feature type="transmembrane region" description="Helical" evidence="6">
    <location>
        <begin position="127"/>
        <end position="148"/>
    </location>
</feature>
<dbReference type="Gene3D" id="1.20.950.20">
    <property type="entry name" value="Transmembrane di-heme cytochromes, Chain C"/>
    <property type="match status" value="1"/>
</dbReference>
<accession>A0A173YAG3</accession>
<evidence type="ECO:0000313" key="9">
    <source>
        <dbReference type="Proteomes" id="UP000095546"/>
    </source>
</evidence>
<dbReference type="GO" id="GO:0036397">
    <property type="term" value="F:formate dehydrogenase (quinone) activity"/>
    <property type="evidence" value="ECO:0007669"/>
    <property type="project" value="TreeGrafter"/>
</dbReference>
<feature type="transmembrane region" description="Helical" evidence="6">
    <location>
        <begin position="160"/>
        <end position="182"/>
    </location>
</feature>
<evidence type="ECO:0000256" key="4">
    <source>
        <dbReference type="ARBA" id="ARBA00022989"/>
    </source>
</evidence>
<organism evidence="8 9">
    <name type="scientific">Mitsuokella jalaludinii</name>
    <dbReference type="NCBI Taxonomy" id="187979"/>
    <lineage>
        <taxon>Bacteria</taxon>
        <taxon>Bacillati</taxon>
        <taxon>Bacillota</taxon>
        <taxon>Negativicutes</taxon>
        <taxon>Selenomonadales</taxon>
        <taxon>Selenomonadaceae</taxon>
        <taxon>Mitsuokella</taxon>
    </lineage>
</organism>
<proteinExistence type="predicted"/>
<evidence type="ECO:0000256" key="6">
    <source>
        <dbReference type="SAM" id="Phobius"/>
    </source>
</evidence>
<keyword evidence="5 6" id="KW-0472">Membrane</keyword>
<dbReference type="InterPro" id="IPR011577">
    <property type="entry name" value="Cyt_b561_bac/Ni-Hgenase"/>
</dbReference>
<evidence type="ECO:0000256" key="1">
    <source>
        <dbReference type="ARBA" id="ARBA00004651"/>
    </source>
</evidence>
<dbReference type="GeneID" id="83710498"/>
<evidence type="ECO:0000256" key="3">
    <source>
        <dbReference type="ARBA" id="ARBA00022692"/>
    </source>
</evidence>
<reference evidence="8 9" key="1">
    <citation type="submission" date="2015-09" db="EMBL/GenBank/DDBJ databases">
        <authorList>
            <consortium name="Pathogen Informatics"/>
        </authorList>
    </citation>
    <scope>NUCLEOTIDE SEQUENCE [LARGE SCALE GENOMIC DNA]</scope>
    <source>
        <strain evidence="8 9">2789STDY5608828</strain>
    </source>
</reference>
<keyword evidence="2" id="KW-1003">Cell membrane</keyword>
<evidence type="ECO:0000259" key="7">
    <source>
        <dbReference type="Pfam" id="PF01292"/>
    </source>
</evidence>
<keyword evidence="4 6" id="KW-1133">Transmembrane helix</keyword>
<sequence>MSKNVTYIKRHKKGFIYFHWINAVTFFLLFLTAMPLYTNKFLFLYEAFGAETLQTMHHMLGVIFILNPIVALLITARSGIMTLIREVLHFDKDDVKFLVKFPAELIGKEPEGMPKQGFYNGGERMNILLQALLWLGFVVSGLTLWLGAGHISPAIRTWMIPLHSICAGLGFAAAIGHIYLAIGVNPDSFQGMRDGTVKESYAKHHHAKWVEGLEKEGKLETVERTVK</sequence>
<dbReference type="STRING" id="187979.ERS852385_00902"/>
<evidence type="ECO:0000256" key="2">
    <source>
        <dbReference type="ARBA" id="ARBA00022475"/>
    </source>
</evidence>
<gene>
    <name evidence="8" type="primary">fdnI</name>
    <name evidence="8" type="ORF">ERS852385_00902</name>
</gene>
<feature type="transmembrane region" description="Helical" evidence="6">
    <location>
        <begin position="15"/>
        <end position="37"/>
    </location>
</feature>
<dbReference type="SUPFAM" id="SSF81342">
    <property type="entry name" value="Transmembrane di-heme cytochromes"/>
    <property type="match status" value="1"/>
</dbReference>